<sequence length="34" mass="3776">MMALRRVPEASGGSISGQMTGERLFIIWLEILRG</sequence>
<evidence type="ECO:0000313" key="1">
    <source>
        <dbReference type="EMBL" id="QPM89183.1"/>
    </source>
</evidence>
<proteinExistence type="predicted"/>
<keyword evidence="2" id="KW-1185">Reference proteome</keyword>
<dbReference type="KEGG" id="palw:PSAL_003940"/>
<dbReference type="EMBL" id="CP060436">
    <property type="protein sequence ID" value="QPM89183.1"/>
    <property type="molecule type" value="Genomic_DNA"/>
</dbReference>
<accession>A0A418SFF0</accession>
<gene>
    <name evidence="1" type="ORF">PSAL_003940</name>
</gene>
<protein>
    <submittedName>
        <fullName evidence="1">Uncharacterized protein</fullName>
    </submittedName>
</protein>
<dbReference type="Proteomes" id="UP000283786">
    <property type="component" value="Chromosome"/>
</dbReference>
<evidence type="ECO:0000313" key="2">
    <source>
        <dbReference type="Proteomes" id="UP000283786"/>
    </source>
</evidence>
<name>A0A418SFF0_9RHOB</name>
<dbReference type="AlphaFoldDB" id="A0A418SFF0"/>
<reference evidence="1 2" key="1">
    <citation type="submission" date="2020-08" db="EMBL/GenBank/DDBJ databases">
        <title>Genome sequence of Rhodobacteraceae bacterium Lw-13e.</title>
        <authorList>
            <person name="Poehlein A."/>
            <person name="Wolter L."/>
            <person name="Daniel R."/>
            <person name="Brinkhoff T."/>
        </authorList>
    </citation>
    <scope>NUCLEOTIDE SEQUENCE [LARGE SCALE GENOMIC DNA]</scope>
    <source>
        <strain evidence="1 2">Lw-13e</strain>
    </source>
</reference>
<organism evidence="1 2">
    <name type="scientific">Pseudooceanicola algae</name>
    <dbReference type="NCBI Taxonomy" id="1537215"/>
    <lineage>
        <taxon>Bacteria</taxon>
        <taxon>Pseudomonadati</taxon>
        <taxon>Pseudomonadota</taxon>
        <taxon>Alphaproteobacteria</taxon>
        <taxon>Rhodobacterales</taxon>
        <taxon>Paracoccaceae</taxon>
        <taxon>Pseudooceanicola</taxon>
    </lineage>
</organism>